<sequence>RKQRRGRRKETSDETIGRNCRILSIHVAPSITHLIERNARNRQLDSVRYIIRPLASDIDIPGA</sequence>
<proteinExistence type="predicted"/>
<keyword evidence="2" id="KW-1185">Reference proteome</keyword>
<dbReference type="EMBL" id="KQ981404">
    <property type="protein sequence ID" value="KYN41937.1"/>
    <property type="molecule type" value="Genomic_DNA"/>
</dbReference>
<dbReference type="Proteomes" id="UP000078541">
    <property type="component" value="Unassembled WGS sequence"/>
</dbReference>
<feature type="non-terminal residue" evidence="1">
    <location>
        <position position="1"/>
    </location>
</feature>
<protein>
    <submittedName>
        <fullName evidence="1">Uncharacterized protein</fullName>
    </submittedName>
</protein>
<evidence type="ECO:0000313" key="1">
    <source>
        <dbReference type="EMBL" id="KYN41937.1"/>
    </source>
</evidence>
<reference evidence="1 2" key="1">
    <citation type="submission" date="2016-03" db="EMBL/GenBank/DDBJ databases">
        <title>Trachymyrmex septentrionalis WGS genome.</title>
        <authorList>
            <person name="Nygaard S."/>
            <person name="Hu H."/>
            <person name="Boomsma J."/>
            <person name="Zhang G."/>
        </authorList>
    </citation>
    <scope>NUCLEOTIDE SEQUENCE [LARGE SCALE GENOMIC DNA]</scope>
    <source>
        <strain evidence="1">Tsep2-gDNA-1</strain>
        <tissue evidence="1">Whole body</tissue>
    </source>
</reference>
<gene>
    <name evidence="1" type="ORF">ALC56_03636</name>
</gene>
<organism evidence="1 2">
    <name type="scientific">Trachymyrmex septentrionalis</name>
    <dbReference type="NCBI Taxonomy" id="34720"/>
    <lineage>
        <taxon>Eukaryota</taxon>
        <taxon>Metazoa</taxon>
        <taxon>Ecdysozoa</taxon>
        <taxon>Arthropoda</taxon>
        <taxon>Hexapoda</taxon>
        <taxon>Insecta</taxon>
        <taxon>Pterygota</taxon>
        <taxon>Neoptera</taxon>
        <taxon>Endopterygota</taxon>
        <taxon>Hymenoptera</taxon>
        <taxon>Apocrita</taxon>
        <taxon>Aculeata</taxon>
        <taxon>Formicoidea</taxon>
        <taxon>Formicidae</taxon>
        <taxon>Myrmicinae</taxon>
        <taxon>Trachymyrmex</taxon>
    </lineage>
</organism>
<name>A0A151JZA0_9HYME</name>
<evidence type="ECO:0000313" key="2">
    <source>
        <dbReference type="Proteomes" id="UP000078541"/>
    </source>
</evidence>
<accession>A0A151JZA0</accession>
<dbReference type="AlphaFoldDB" id="A0A151JZA0"/>